<dbReference type="AlphaFoldDB" id="A0A9D1RG32"/>
<comment type="caution">
    <text evidence="3">The sequence shown here is derived from an EMBL/GenBank/DDBJ whole genome shotgun (WGS) entry which is preliminary data.</text>
</comment>
<dbReference type="Pfam" id="PF13439">
    <property type="entry name" value="Glyco_transf_4"/>
    <property type="match status" value="1"/>
</dbReference>
<gene>
    <name evidence="3" type="ORF">IAC47_02120</name>
</gene>
<reference evidence="3" key="2">
    <citation type="submission" date="2021-04" db="EMBL/GenBank/DDBJ databases">
        <authorList>
            <person name="Gilroy R."/>
        </authorList>
    </citation>
    <scope>NUCLEOTIDE SEQUENCE</scope>
    <source>
        <strain evidence="3">Gambia16-930</strain>
    </source>
</reference>
<dbReference type="InterPro" id="IPR050194">
    <property type="entry name" value="Glycosyltransferase_grp1"/>
</dbReference>
<dbReference type="Proteomes" id="UP000824267">
    <property type="component" value="Unassembled WGS sequence"/>
</dbReference>
<feature type="domain" description="Glycosyl transferase family 1" evidence="1">
    <location>
        <begin position="184"/>
        <end position="351"/>
    </location>
</feature>
<dbReference type="PANTHER" id="PTHR45947">
    <property type="entry name" value="SULFOQUINOVOSYL TRANSFERASE SQD2"/>
    <property type="match status" value="1"/>
</dbReference>
<dbReference type="InterPro" id="IPR001296">
    <property type="entry name" value="Glyco_trans_1"/>
</dbReference>
<sequence>MSYFRNGMGKIRIDVSVSNDLLCDNRVDKTCRSLSEYGLEVRLTGKRTKDSPDLNPRPYKYERIKVFFGKNALYYAELNTRLFFKLLFSRQDILWANDLDTLLANFLVSRIKRKPLIFDSHEHFTQVPELKNNPFAQKVWTKIEKFCVSGLKYVVTVCNPIKKYFKDRYGVEAVVVRNMPLKRKRQDAFTPAEEKENVVVWQGAVNVERGLEELCEAFKWINAKLYIIGQGDIRDELERHVEKEGLGERIRFFGRLPFEEMMSLAEKAKLGVSIDKDTNMNYAVSLPNKIFEYIHCSVPILASPLREIKPIIEKYETGEFIRSYDSKDLSMQINGLISDNEKLNRYAENCRSASEDLTWQKEEKKIFGLIDRVLQEK</sequence>
<dbReference type="EMBL" id="DXGG01000071">
    <property type="protein sequence ID" value="HIW87054.1"/>
    <property type="molecule type" value="Genomic_DNA"/>
</dbReference>
<keyword evidence="3" id="KW-0808">Transferase</keyword>
<dbReference type="GO" id="GO:0016757">
    <property type="term" value="F:glycosyltransferase activity"/>
    <property type="evidence" value="ECO:0007669"/>
    <property type="project" value="UniProtKB-KW"/>
</dbReference>
<dbReference type="InterPro" id="IPR028098">
    <property type="entry name" value="Glyco_trans_4-like_N"/>
</dbReference>
<dbReference type="PANTHER" id="PTHR45947:SF3">
    <property type="entry name" value="SULFOQUINOVOSYL TRANSFERASE SQD2"/>
    <property type="match status" value="1"/>
</dbReference>
<evidence type="ECO:0000313" key="4">
    <source>
        <dbReference type="Proteomes" id="UP000824267"/>
    </source>
</evidence>
<dbReference type="Pfam" id="PF00534">
    <property type="entry name" value="Glycos_transf_1"/>
    <property type="match status" value="1"/>
</dbReference>
<evidence type="ECO:0000259" key="2">
    <source>
        <dbReference type="Pfam" id="PF13439"/>
    </source>
</evidence>
<evidence type="ECO:0000259" key="1">
    <source>
        <dbReference type="Pfam" id="PF00534"/>
    </source>
</evidence>
<dbReference type="EC" id="2.4.-.-" evidence="3"/>
<name>A0A9D1RG32_9BACT</name>
<accession>A0A9D1RG32</accession>
<feature type="domain" description="Glycosyltransferase subfamily 4-like N-terminal" evidence="2">
    <location>
        <begin position="27"/>
        <end position="176"/>
    </location>
</feature>
<dbReference type="Gene3D" id="3.40.50.2000">
    <property type="entry name" value="Glycogen Phosphorylase B"/>
    <property type="match status" value="2"/>
</dbReference>
<evidence type="ECO:0000313" key="3">
    <source>
        <dbReference type="EMBL" id="HIW87054.1"/>
    </source>
</evidence>
<keyword evidence="3" id="KW-0328">Glycosyltransferase</keyword>
<proteinExistence type="predicted"/>
<dbReference type="SUPFAM" id="SSF53756">
    <property type="entry name" value="UDP-Glycosyltransferase/glycogen phosphorylase"/>
    <property type="match status" value="1"/>
</dbReference>
<protein>
    <submittedName>
        <fullName evidence="3">Glycosyltransferase</fullName>
        <ecNumber evidence="3">2.4.-.-</ecNumber>
    </submittedName>
</protein>
<reference evidence="3" key="1">
    <citation type="journal article" date="2021" name="PeerJ">
        <title>Extensive microbial diversity within the chicken gut microbiome revealed by metagenomics and culture.</title>
        <authorList>
            <person name="Gilroy R."/>
            <person name="Ravi A."/>
            <person name="Getino M."/>
            <person name="Pursley I."/>
            <person name="Horton D.L."/>
            <person name="Alikhan N.F."/>
            <person name="Baker D."/>
            <person name="Gharbi K."/>
            <person name="Hall N."/>
            <person name="Watson M."/>
            <person name="Adriaenssens E.M."/>
            <person name="Foster-Nyarko E."/>
            <person name="Jarju S."/>
            <person name="Secka A."/>
            <person name="Antonio M."/>
            <person name="Oren A."/>
            <person name="Chaudhuri R.R."/>
            <person name="La Ragione R."/>
            <person name="Hildebrand F."/>
            <person name="Pallen M.J."/>
        </authorList>
    </citation>
    <scope>NUCLEOTIDE SEQUENCE</scope>
    <source>
        <strain evidence="3">Gambia16-930</strain>
    </source>
</reference>
<organism evidence="3 4">
    <name type="scientific">Candidatus Onthomorpha intestinigallinarum</name>
    <dbReference type="NCBI Taxonomy" id="2840880"/>
    <lineage>
        <taxon>Bacteria</taxon>
        <taxon>Pseudomonadati</taxon>
        <taxon>Bacteroidota</taxon>
        <taxon>Bacteroidia</taxon>
        <taxon>Bacteroidales</taxon>
        <taxon>Candidatus Onthomorpha</taxon>
    </lineage>
</organism>